<protein>
    <recommendedName>
        <fullName evidence="2">DUF559 domain-containing protein</fullName>
    </recommendedName>
</protein>
<evidence type="ECO:0000313" key="3">
    <source>
        <dbReference type="EMBL" id="SFQ68944.1"/>
    </source>
</evidence>
<name>A0A1I6AJQ8_9BACI</name>
<evidence type="ECO:0000313" key="4">
    <source>
        <dbReference type="Proteomes" id="UP000182762"/>
    </source>
</evidence>
<dbReference type="InterPro" id="IPR007569">
    <property type="entry name" value="DUF559"/>
</dbReference>
<keyword evidence="1" id="KW-0812">Transmembrane</keyword>
<dbReference type="EMBL" id="FOXX01000006">
    <property type="protein sequence ID" value="SFQ68944.1"/>
    <property type="molecule type" value="Genomic_DNA"/>
</dbReference>
<accession>A0A1I6AJQ8</accession>
<dbReference type="Gene3D" id="3.40.960.10">
    <property type="entry name" value="VSR Endonuclease"/>
    <property type="match status" value="1"/>
</dbReference>
<dbReference type="GeneID" id="93711454"/>
<feature type="domain" description="DUF559" evidence="2">
    <location>
        <begin position="53"/>
        <end position="136"/>
    </location>
</feature>
<evidence type="ECO:0000256" key="1">
    <source>
        <dbReference type="SAM" id="Phobius"/>
    </source>
</evidence>
<evidence type="ECO:0000259" key="2">
    <source>
        <dbReference type="Pfam" id="PF04480"/>
    </source>
</evidence>
<keyword evidence="1" id="KW-0472">Membrane</keyword>
<comment type="caution">
    <text evidence="3">The sequence shown here is derived from an EMBL/GenBank/DDBJ whole genome shotgun (WGS) entry which is preliminary data.</text>
</comment>
<reference evidence="3 4" key="1">
    <citation type="submission" date="2016-10" db="EMBL/GenBank/DDBJ databases">
        <authorList>
            <person name="Varghese N."/>
            <person name="Submissions S."/>
        </authorList>
    </citation>
    <scope>NUCLEOTIDE SEQUENCE [LARGE SCALE GENOMIC DNA]</scope>
    <source>
        <strain evidence="3 4">DSM 13796</strain>
    </source>
</reference>
<dbReference type="Proteomes" id="UP000182762">
    <property type="component" value="Unassembled WGS sequence"/>
</dbReference>
<proteinExistence type="predicted"/>
<gene>
    <name evidence="3" type="ORF">SAMN02745910_02825</name>
</gene>
<organism evidence="3 4">
    <name type="scientific">Priestia endophytica DSM 13796</name>
    <dbReference type="NCBI Taxonomy" id="1121089"/>
    <lineage>
        <taxon>Bacteria</taxon>
        <taxon>Bacillati</taxon>
        <taxon>Bacillota</taxon>
        <taxon>Bacilli</taxon>
        <taxon>Bacillales</taxon>
        <taxon>Bacillaceae</taxon>
        <taxon>Priestia</taxon>
    </lineage>
</organism>
<dbReference type="RefSeq" id="WP_061805490.1">
    <property type="nucleotide sequence ID" value="NZ_FOXX01000006.1"/>
</dbReference>
<dbReference type="Pfam" id="PF04480">
    <property type="entry name" value="DUF559"/>
    <property type="match status" value="1"/>
</dbReference>
<dbReference type="SUPFAM" id="SSF52980">
    <property type="entry name" value="Restriction endonuclease-like"/>
    <property type="match status" value="1"/>
</dbReference>
<keyword evidence="4" id="KW-1185">Reference proteome</keyword>
<keyword evidence="1" id="KW-1133">Transmembrane helix</keyword>
<feature type="transmembrane region" description="Helical" evidence="1">
    <location>
        <begin position="6"/>
        <end position="26"/>
    </location>
</feature>
<sequence>MEHIFIVSIVIALILTVTGTLIFIIASTFQTDEQEYVLNKQRTDILHEKLSKALDMCGYDLRLNEPYGRFMIDVMIPKYKVAIILHRHPQTLAKKSDKKEEKLSTLLRRRGWKVVEVKEREVMKHVHQAVLKVQREIFKQPSGS</sequence>
<dbReference type="InterPro" id="IPR011335">
    <property type="entry name" value="Restrct_endonuc-II-like"/>
</dbReference>